<dbReference type="RefSeq" id="WP_339096949.1">
    <property type="nucleotide sequence ID" value="NZ_CP149782.1"/>
</dbReference>
<organism evidence="2">
    <name type="scientific">Deinococcus sp. VB142</name>
    <dbReference type="NCBI Taxonomy" id="3112952"/>
    <lineage>
        <taxon>Bacteria</taxon>
        <taxon>Thermotogati</taxon>
        <taxon>Deinococcota</taxon>
        <taxon>Deinococci</taxon>
        <taxon>Deinococcales</taxon>
        <taxon>Deinococcaceae</taxon>
        <taxon>Deinococcus</taxon>
    </lineage>
</organism>
<dbReference type="PROSITE" id="PS51257">
    <property type="entry name" value="PROKAR_LIPOPROTEIN"/>
    <property type="match status" value="1"/>
</dbReference>
<dbReference type="AlphaFoldDB" id="A0AAU6Q4U0"/>
<gene>
    <name evidence="2" type="ORF">WDJ50_05890</name>
</gene>
<evidence type="ECO:0000256" key="1">
    <source>
        <dbReference type="SAM" id="SignalP"/>
    </source>
</evidence>
<protein>
    <submittedName>
        <fullName evidence="2">Uncharacterized protein</fullName>
    </submittedName>
</protein>
<evidence type="ECO:0000313" key="2">
    <source>
        <dbReference type="EMBL" id="WYF45645.1"/>
    </source>
</evidence>
<keyword evidence="1" id="KW-0732">Signal</keyword>
<reference evidence="2" key="1">
    <citation type="submission" date="2024-03" db="EMBL/GenBank/DDBJ databases">
        <title>Deinococcus weizhi sp. nov., isolated from human skin.</title>
        <authorList>
            <person name="Wei Z."/>
            <person name="Tian F."/>
            <person name="Yang C."/>
            <person name="Xin L.T."/>
            <person name="Wen Z.J."/>
            <person name="Lan K.C."/>
            <person name="Yu L."/>
            <person name="Zhe W."/>
            <person name="Dan F.D."/>
            <person name="Jun W."/>
            <person name="Rui Z."/>
            <person name="Yong X.J."/>
            <person name="Ting Y."/>
            <person name="Wei X."/>
            <person name="Xu Z.G."/>
            <person name="Xin Z."/>
            <person name="Dong F.G."/>
            <person name="Ni X.M."/>
            <person name="Zheng M.G."/>
            <person name="Chun Y."/>
            <person name="Qian W.X."/>
        </authorList>
    </citation>
    <scope>NUCLEOTIDE SEQUENCE</scope>
    <source>
        <strain evidence="2">VB142</strain>
    </source>
</reference>
<feature type="signal peptide" evidence="1">
    <location>
        <begin position="1"/>
        <end position="19"/>
    </location>
</feature>
<accession>A0AAU6Q4U0</accession>
<proteinExistence type="predicted"/>
<feature type="chain" id="PRO_5043963633" evidence="1">
    <location>
        <begin position="20"/>
        <end position="116"/>
    </location>
</feature>
<dbReference type="EMBL" id="CP149782">
    <property type="protein sequence ID" value="WYF45645.1"/>
    <property type="molecule type" value="Genomic_DNA"/>
</dbReference>
<name>A0AAU6Q4U0_9DEIO</name>
<sequence>MKHFLALLLVASLGQGALACTPAESARHARTAAHDTARQRLSAAAFIYQFMYSDVKYDVQVGQPTIRGNVATVRGSLTLKGTERRTGKPAQGSYRGTVTLGKVGACRWKVTGYRQD</sequence>